<dbReference type="SUPFAM" id="SSF56112">
    <property type="entry name" value="Protein kinase-like (PK-like)"/>
    <property type="match status" value="1"/>
</dbReference>
<evidence type="ECO:0000256" key="3">
    <source>
        <dbReference type="ARBA" id="ARBA00022679"/>
    </source>
</evidence>
<feature type="region of interest" description="Disordered" evidence="7">
    <location>
        <begin position="327"/>
        <end position="349"/>
    </location>
</feature>
<name>A0A5S6QDB8_TRIMR</name>
<dbReference type="PROSITE" id="PS50011">
    <property type="entry name" value="PROTEIN_KINASE_DOM"/>
    <property type="match status" value="1"/>
</dbReference>
<keyword evidence="6" id="KW-0067">ATP-binding</keyword>
<keyword evidence="2" id="KW-0723">Serine/threonine-protein kinase</keyword>
<dbReference type="GO" id="GO:0007165">
    <property type="term" value="P:signal transduction"/>
    <property type="evidence" value="ECO:0007669"/>
    <property type="project" value="TreeGrafter"/>
</dbReference>
<evidence type="ECO:0000256" key="5">
    <source>
        <dbReference type="ARBA" id="ARBA00022777"/>
    </source>
</evidence>
<reference evidence="10" key="1">
    <citation type="submission" date="2019-12" db="UniProtKB">
        <authorList>
            <consortium name="WormBaseParasite"/>
        </authorList>
    </citation>
    <scope>IDENTIFICATION</scope>
</reference>
<keyword evidence="3" id="KW-0808">Transferase</keyword>
<sequence length="497" mass="56177">MNPNVHDREIELLTCLDHPNIVRLFGFYFRDSKANPNEIVQNMLLECMPGDLFSLFTDERRRGVRLSNASIQAYCFQLFRGLAYLHDRNICHRDIKPTNLLISKQPLMLKISDFGCAKENVSKEESTSYMCSRYYRAPELILGYTKYSEAIDIWAAGCVLGECFTCTPIFPGRKHHQLGAICAILGNPTVNVLRVLQPGLRQIRLKRRQPVSLATVLKLPFDDRAIQLLEQVLVYEPSKRLTAWQACSHSFFEDLLEGNGAPLAFKFSQSEINSMPDNVRESIMGRKRCLKDADSRSIFNSDRSKELRIKRAKASAVVELVRTQAMRRAAKSQMPQEKEPADGLSGTADKDRLPTIFEERKSCDLEPFSAIFQLSKSKAEQQLKHMPYEMETASTISSPKQLANEEEDYEAEQARVNGTQSSPPFAGTLKTPFDVNTETLQEGGTLRKGAAKTEEQFCINFPNTVNGNCRADGQVVTEGCLNEKKRDRADQSINRVI</sequence>
<dbReference type="WBParaSite" id="TMUE_1000005174.1">
    <property type="protein sequence ID" value="TMUE_1000005174.1"/>
    <property type="gene ID" value="WBGene00285264"/>
</dbReference>
<evidence type="ECO:0000256" key="4">
    <source>
        <dbReference type="ARBA" id="ARBA00022741"/>
    </source>
</evidence>
<dbReference type="Proteomes" id="UP000046395">
    <property type="component" value="Unassembled WGS sequence"/>
</dbReference>
<keyword evidence="4" id="KW-0547">Nucleotide-binding</keyword>
<dbReference type="GO" id="GO:0005737">
    <property type="term" value="C:cytoplasm"/>
    <property type="evidence" value="ECO:0007669"/>
    <property type="project" value="TreeGrafter"/>
</dbReference>
<evidence type="ECO:0000256" key="1">
    <source>
        <dbReference type="ARBA" id="ARBA00005527"/>
    </source>
</evidence>
<dbReference type="InterPro" id="IPR008271">
    <property type="entry name" value="Ser/Thr_kinase_AS"/>
</dbReference>
<evidence type="ECO:0000256" key="6">
    <source>
        <dbReference type="ARBA" id="ARBA00022840"/>
    </source>
</evidence>
<proteinExistence type="inferred from homology"/>
<dbReference type="InterPro" id="IPR000719">
    <property type="entry name" value="Prot_kinase_dom"/>
</dbReference>
<protein>
    <submittedName>
        <fullName evidence="10">Protein kinase domain-containing protein</fullName>
    </submittedName>
</protein>
<dbReference type="AlphaFoldDB" id="A0A5S6QDB8"/>
<dbReference type="GO" id="GO:0030154">
    <property type="term" value="P:cell differentiation"/>
    <property type="evidence" value="ECO:0007669"/>
    <property type="project" value="TreeGrafter"/>
</dbReference>
<dbReference type="PROSITE" id="PS00108">
    <property type="entry name" value="PROTEIN_KINASE_ST"/>
    <property type="match status" value="1"/>
</dbReference>
<dbReference type="Gene3D" id="1.10.510.10">
    <property type="entry name" value="Transferase(Phosphotransferase) domain 1"/>
    <property type="match status" value="1"/>
</dbReference>
<evidence type="ECO:0000313" key="9">
    <source>
        <dbReference type="Proteomes" id="UP000046395"/>
    </source>
</evidence>
<accession>A0A5S6QDB8</accession>
<keyword evidence="5" id="KW-0418">Kinase</keyword>
<evidence type="ECO:0000259" key="8">
    <source>
        <dbReference type="PROSITE" id="PS50011"/>
    </source>
</evidence>
<dbReference type="GO" id="GO:0005524">
    <property type="term" value="F:ATP binding"/>
    <property type="evidence" value="ECO:0007669"/>
    <property type="project" value="UniProtKB-KW"/>
</dbReference>
<feature type="domain" description="Protein kinase" evidence="8">
    <location>
        <begin position="1"/>
        <end position="252"/>
    </location>
</feature>
<organism evidence="9 10">
    <name type="scientific">Trichuris muris</name>
    <name type="common">Mouse whipworm</name>
    <dbReference type="NCBI Taxonomy" id="70415"/>
    <lineage>
        <taxon>Eukaryota</taxon>
        <taxon>Metazoa</taxon>
        <taxon>Ecdysozoa</taxon>
        <taxon>Nematoda</taxon>
        <taxon>Enoplea</taxon>
        <taxon>Dorylaimia</taxon>
        <taxon>Trichinellida</taxon>
        <taxon>Trichuridae</taxon>
        <taxon>Trichuris</taxon>
    </lineage>
</organism>
<dbReference type="InterPro" id="IPR011009">
    <property type="entry name" value="Kinase-like_dom_sf"/>
</dbReference>
<dbReference type="GO" id="GO:0005634">
    <property type="term" value="C:nucleus"/>
    <property type="evidence" value="ECO:0007669"/>
    <property type="project" value="TreeGrafter"/>
</dbReference>
<evidence type="ECO:0000256" key="2">
    <source>
        <dbReference type="ARBA" id="ARBA00022527"/>
    </source>
</evidence>
<dbReference type="Gene3D" id="3.30.200.20">
    <property type="entry name" value="Phosphorylase Kinase, domain 1"/>
    <property type="match status" value="1"/>
</dbReference>
<dbReference type="STRING" id="70415.A0A5S6QDB8"/>
<dbReference type="GO" id="GO:0004674">
    <property type="term" value="F:protein serine/threonine kinase activity"/>
    <property type="evidence" value="ECO:0007669"/>
    <property type="project" value="UniProtKB-KW"/>
</dbReference>
<evidence type="ECO:0000313" key="10">
    <source>
        <dbReference type="WBParaSite" id="TMUE_1000005174.1"/>
    </source>
</evidence>
<dbReference type="FunFam" id="1.10.510.10:FF:000624">
    <property type="entry name" value="Mitogen-activated protein kinase"/>
    <property type="match status" value="1"/>
</dbReference>
<keyword evidence="9" id="KW-1185">Reference proteome</keyword>
<evidence type="ECO:0000256" key="7">
    <source>
        <dbReference type="SAM" id="MobiDB-lite"/>
    </source>
</evidence>
<dbReference type="SMART" id="SM00220">
    <property type="entry name" value="S_TKc"/>
    <property type="match status" value="1"/>
</dbReference>
<dbReference type="Pfam" id="PF00069">
    <property type="entry name" value="Pkinase"/>
    <property type="match status" value="1"/>
</dbReference>
<dbReference type="InterPro" id="IPR050591">
    <property type="entry name" value="GSK-3"/>
</dbReference>
<dbReference type="PANTHER" id="PTHR24057:SF0">
    <property type="entry name" value="PROTEIN KINASE SHAGGY-RELATED"/>
    <property type="match status" value="1"/>
</dbReference>
<comment type="similarity">
    <text evidence="1">Belongs to the protein kinase superfamily. CMGC Ser/Thr protein kinase family. GSK-3 subfamily.</text>
</comment>
<dbReference type="PANTHER" id="PTHR24057">
    <property type="entry name" value="GLYCOGEN SYNTHASE KINASE-3 ALPHA"/>
    <property type="match status" value="1"/>
</dbReference>